<keyword evidence="2" id="KW-1185">Reference proteome</keyword>
<dbReference type="RefSeq" id="WP_143083833.1">
    <property type="nucleotide sequence ID" value="NZ_FOLE01000001.1"/>
</dbReference>
<dbReference type="EMBL" id="FOLE01000001">
    <property type="protein sequence ID" value="SFB75367.1"/>
    <property type="molecule type" value="Genomic_DNA"/>
</dbReference>
<proteinExistence type="predicted"/>
<dbReference type="InterPro" id="IPR013783">
    <property type="entry name" value="Ig-like_fold"/>
</dbReference>
<evidence type="ECO:0000313" key="2">
    <source>
        <dbReference type="Proteomes" id="UP000199514"/>
    </source>
</evidence>
<sequence length="132" mass="14784">MYKPILVLFCLVFVAGLTAFDISQSYFSASYQGADVKLDWQIADEGGVSSYEVYRKKASETAYQKLTTVSINGSGNYTFLDDNLYKTDDQAQTISYKLVIHTNSSAYNLFANIQHSPTAVQRSWGSIKSMFK</sequence>
<protein>
    <submittedName>
        <fullName evidence="1">Uncharacterized protein</fullName>
    </submittedName>
</protein>
<dbReference type="STRING" id="927664.SAMN05421780_101283"/>
<name>A0A1I1DKH9_9BACT</name>
<evidence type="ECO:0000313" key="1">
    <source>
        <dbReference type="EMBL" id="SFB75367.1"/>
    </source>
</evidence>
<reference evidence="1 2" key="1">
    <citation type="submission" date="2016-10" db="EMBL/GenBank/DDBJ databases">
        <authorList>
            <person name="de Groot N.N."/>
        </authorList>
    </citation>
    <scope>NUCLEOTIDE SEQUENCE [LARGE SCALE GENOMIC DNA]</scope>
    <source>
        <strain evidence="1 2">DSM 6793</strain>
    </source>
</reference>
<dbReference type="Gene3D" id="2.60.40.10">
    <property type="entry name" value="Immunoglobulins"/>
    <property type="match status" value="1"/>
</dbReference>
<dbReference type="OrthoDB" id="882159at2"/>
<organism evidence="1 2">
    <name type="scientific">Flexibacter flexilis DSM 6793</name>
    <dbReference type="NCBI Taxonomy" id="927664"/>
    <lineage>
        <taxon>Bacteria</taxon>
        <taxon>Pseudomonadati</taxon>
        <taxon>Bacteroidota</taxon>
        <taxon>Cytophagia</taxon>
        <taxon>Cytophagales</taxon>
        <taxon>Flexibacteraceae</taxon>
        <taxon>Flexibacter</taxon>
    </lineage>
</organism>
<accession>A0A1I1DKH9</accession>
<dbReference type="Proteomes" id="UP000199514">
    <property type="component" value="Unassembled WGS sequence"/>
</dbReference>
<dbReference type="AlphaFoldDB" id="A0A1I1DKH9"/>
<gene>
    <name evidence="1" type="ORF">SAMN05421780_101283</name>
</gene>